<dbReference type="InterPro" id="IPR015919">
    <property type="entry name" value="Cadherin-like_sf"/>
</dbReference>
<feature type="transmembrane region" description="Helical" evidence="1">
    <location>
        <begin position="1169"/>
        <end position="1194"/>
    </location>
</feature>
<evidence type="ECO:0000313" key="3">
    <source>
        <dbReference type="Proteomes" id="UP000785679"/>
    </source>
</evidence>
<keyword evidence="1" id="KW-0812">Transmembrane</keyword>
<proteinExistence type="predicted"/>
<dbReference type="Gene3D" id="2.60.40.10">
    <property type="entry name" value="Immunoglobulins"/>
    <property type="match status" value="1"/>
</dbReference>
<keyword evidence="1" id="KW-0472">Membrane</keyword>
<gene>
    <name evidence="2" type="ORF">FGO68_gene13225</name>
</gene>
<keyword evidence="3" id="KW-1185">Reference proteome</keyword>
<name>A0A8J8P5M8_HALGN</name>
<sequence>MGVGYFYGVKINKLGTRIVAANHETNRILIVMDITNGDVILVTQFTATGGYDFYRRNLLLLDNGTIFVGDFSRIVKIVPPSTSANIYSKSGYQTIGLQTNSAQNYLHVFSFASSICMITVMDIPTMTRVYQFSAQCTSANYGDYVQTFQACIYEDSSTINTIVFQEDTKLFRIHNQYSTSAIATSTVHDSLVPSLKGKGLHCANNDMVYSLLWGTYSTDIKRIFVAEVNFKTNTITYTRYLQATSFSVLHGVIYASDKFFVIRSDDTIQKTASTQFFTRSPKKQHGIIFSPILTCQAIDQFPYPATTLTVNGYLITATTENFSTFTISVGYLTSSVYTPVPIVSSVFEGQYTGSCSLQLPQSPHDFASLSSTQSCTTFTYLIEEPSPKSIPITPFTAVKQSSTEPVFTYSLGSFSGPASGVRVTAATGQIVIGDIASLGIAQYTVVIEGVLQDCQSIKATFSITGKANTPPSFQGVVANALPEIEVELSQSINYALPLIVDPDQGQAITTIIIDGGSNAYPVFADFTDSAHIKIEPITPAFGNYPVSVLLSDGIATTSYALNIIVLPVKVVSITYTLSNQGPPTFTSPLETVFIKVGDDFSYTLPSQIDPDNDDKISITVDLKQAASFAQYDPSSQKFTFKPKKGAKYSQSYDIAITLADDNINQKKSNYKLAVQIEQEIETQPTKNETVIDDEIEITSQWINEMNSPSSKQKKTHKCSIKIMEVSRNGRMQLKITSSLNSISVAIVNELKAQQIRLAVAGKNEISAKIESVRDGSILLISMQFKDDISAGMDLDYLQVRILKDIILDTGTAYAYLPQGTSASAQIPIQYSPSQERIAALLKGSEEKAQIGALTVSVLLQVFFGFAMGLIWTVMNDLSFIISLGLISIPIPGISSLIQSLLSSIIYMDLLMTDKWLKPLLDKAIQKQELDEDTPLSIFFDSQGFQSRLIIYNLGSTLKFLAIQIFLLLYTGLMRLLYSVIQRAKKQYQFLAQRILWGGSIRFVIQQFQPLIFSSLINIRSASISDLHTSSIGLRFNFYLSLIIVAATLLSIVIFFIIVKKSKAQDNRFSTLIEGLKYSGFAAYWTVWTLLKWSIMCAVLVLLTDYPGQQLQLLLVLSEFSTAFQMIVKPLDTIVENAICLFNEVMATLYIYALIAIANSGDEIDLRENLGLVLMSILLTTLAVNIIKVVIMMGIEIFKKIRRKLKSTNNKVIIFSKQARKHVFEMPSTQNEEVREEIKEEIKLEENVLGKKLPYKRRLPTSRAQNEDMATKQQLFSGLTWAQETGALKI</sequence>
<dbReference type="EMBL" id="RRYP01001032">
    <property type="protein sequence ID" value="TNV86505.1"/>
    <property type="molecule type" value="Genomic_DNA"/>
</dbReference>
<feature type="transmembrane region" description="Helical" evidence="1">
    <location>
        <begin position="1036"/>
        <end position="1058"/>
    </location>
</feature>
<comment type="caution">
    <text evidence="2">The sequence shown here is derived from an EMBL/GenBank/DDBJ whole genome shotgun (WGS) entry which is preliminary data.</text>
</comment>
<dbReference type="GO" id="GO:0005509">
    <property type="term" value="F:calcium ion binding"/>
    <property type="evidence" value="ECO:0007669"/>
    <property type="project" value="InterPro"/>
</dbReference>
<dbReference type="Proteomes" id="UP000785679">
    <property type="component" value="Unassembled WGS sequence"/>
</dbReference>
<feature type="transmembrane region" description="Helical" evidence="1">
    <location>
        <begin position="1139"/>
        <end position="1157"/>
    </location>
</feature>
<dbReference type="GO" id="GO:0016020">
    <property type="term" value="C:membrane"/>
    <property type="evidence" value="ECO:0007669"/>
    <property type="project" value="InterPro"/>
</dbReference>
<feature type="transmembrane region" description="Helical" evidence="1">
    <location>
        <begin position="883"/>
        <end position="907"/>
    </location>
</feature>
<accession>A0A8J8P5M8</accession>
<dbReference type="InterPro" id="IPR013783">
    <property type="entry name" value="Ig-like_fold"/>
</dbReference>
<dbReference type="OrthoDB" id="327661at2759"/>
<feature type="transmembrane region" description="Helical" evidence="1">
    <location>
        <begin position="949"/>
        <end position="973"/>
    </location>
</feature>
<protein>
    <recommendedName>
        <fullName evidence="4">TRP C-terminal domain-containing protein</fullName>
    </recommendedName>
</protein>
<evidence type="ECO:0000256" key="1">
    <source>
        <dbReference type="SAM" id="Phobius"/>
    </source>
</evidence>
<feature type="transmembrane region" description="Helical" evidence="1">
    <location>
        <begin position="1079"/>
        <end position="1102"/>
    </location>
</feature>
<reference evidence="2" key="1">
    <citation type="submission" date="2019-06" db="EMBL/GenBank/DDBJ databases">
        <authorList>
            <person name="Zheng W."/>
        </authorList>
    </citation>
    <scope>NUCLEOTIDE SEQUENCE</scope>
    <source>
        <strain evidence="2">QDHG01</strain>
    </source>
</reference>
<evidence type="ECO:0000313" key="2">
    <source>
        <dbReference type="EMBL" id="TNV86505.1"/>
    </source>
</evidence>
<organism evidence="2 3">
    <name type="scientific">Halteria grandinella</name>
    <dbReference type="NCBI Taxonomy" id="5974"/>
    <lineage>
        <taxon>Eukaryota</taxon>
        <taxon>Sar</taxon>
        <taxon>Alveolata</taxon>
        <taxon>Ciliophora</taxon>
        <taxon>Intramacronucleata</taxon>
        <taxon>Spirotrichea</taxon>
        <taxon>Stichotrichia</taxon>
        <taxon>Sporadotrichida</taxon>
        <taxon>Halteriidae</taxon>
        <taxon>Halteria</taxon>
    </lineage>
</organism>
<dbReference type="SUPFAM" id="SSF49313">
    <property type="entry name" value="Cadherin-like"/>
    <property type="match status" value="1"/>
</dbReference>
<evidence type="ECO:0008006" key="4">
    <source>
        <dbReference type="Google" id="ProtNLM"/>
    </source>
</evidence>
<keyword evidence="1" id="KW-1133">Transmembrane helix</keyword>
<feature type="transmembrane region" description="Helical" evidence="1">
    <location>
        <begin position="850"/>
        <end position="871"/>
    </location>
</feature>